<evidence type="ECO:0000313" key="1">
    <source>
        <dbReference type="EMBL" id="MCM0622508.1"/>
    </source>
</evidence>
<reference evidence="1" key="1">
    <citation type="submission" date="2022-05" db="EMBL/GenBank/DDBJ databases">
        <authorList>
            <person name="Tuo L."/>
        </authorList>
    </citation>
    <scope>NUCLEOTIDE SEQUENCE</scope>
    <source>
        <strain evidence="1">BSK12Z-4</strain>
    </source>
</reference>
<proteinExistence type="predicted"/>
<evidence type="ECO:0000313" key="2">
    <source>
        <dbReference type="Proteomes" id="UP001139485"/>
    </source>
</evidence>
<dbReference type="EMBL" id="JAMOIL010000037">
    <property type="protein sequence ID" value="MCM0622508.1"/>
    <property type="molecule type" value="Genomic_DNA"/>
</dbReference>
<sequence length="116" mass="12636">MPWPFQHGRTATVTRYIRDDRTQSRTIAPDQPPPLLSCAWDPGTTSAVLGPGMSISSSPRLLAAYDADVDPATDEITVEGVAGVWQIDGEVQRHRNDLTARQACAEIHLTRKAGRA</sequence>
<dbReference type="RefSeq" id="WP_250828716.1">
    <property type="nucleotide sequence ID" value="NZ_JAMOIL010000037.1"/>
</dbReference>
<accession>A0A9X2IGY6</accession>
<protein>
    <submittedName>
        <fullName evidence="1">Uncharacterized protein</fullName>
    </submittedName>
</protein>
<dbReference type="Proteomes" id="UP001139485">
    <property type="component" value="Unassembled WGS sequence"/>
</dbReference>
<name>A0A9X2IGY6_9ACTN</name>
<comment type="caution">
    <text evidence="1">The sequence shown here is derived from an EMBL/GenBank/DDBJ whole genome shotgun (WGS) entry which is preliminary data.</text>
</comment>
<keyword evidence="2" id="KW-1185">Reference proteome</keyword>
<gene>
    <name evidence="1" type="ORF">M8330_19645</name>
</gene>
<dbReference type="AlphaFoldDB" id="A0A9X2IGY6"/>
<organism evidence="1 2">
    <name type="scientific">Nocardioides bruguierae</name>
    <dbReference type="NCBI Taxonomy" id="2945102"/>
    <lineage>
        <taxon>Bacteria</taxon>
        <taxon>Bacillati</taxon>
        <taxon>Actinomycetota</taxon>
        <taxon>Actinomycetes</taxon>
        <taxon>Propionibacteriales</taxon>
        <taxon>Nocardioidaceae</taxon>
        <taxon>Nocardioides</taxon>
    </lineage>
</organism>